<organism evidence="2 3">
    <name type="scientific">Paramecium primaurelia</name>
    <dbReference type="NCBI Taxonomy" id="5886"/>
    <lineage>
        <taxon>Eukaryota</taxon>
        <taxon>Sar</taxon>
        <taxon>Alveolata</taxon>
        <taxon>Ciliophora</taxon>
        <taxon>Intramacronucleata</taxon>
        <taxon>Oligohymenophorea</taxon>
        <taxon>Peniculida</taxon>
        <taxon>Parameciidae</taxon>
        <taxon>Paramecium</taxon>
    </lineage>
</organism>
<keyword evidence="3" id="KW-1185">Reference proteome</keyword>
<name>A0A8S1KCU8_PARPR</name>
<evidence type="ECO:0000256" key="1">
    <source>
        <dbReference type="SAM" id="MobiDB-lite"/>
    </source>
</evidence>
<dbReference type="AlphaFoldDB" id="A0A8S1KCU8"/>
<dbReference type="Proteomes" id="UP000688137">
    <property type="component" value="Unassembled WGS sequence"/>
</dbReference>
<feature type="region of interest" description="Disordered" evidence="1">
    <location>
        <begin position="46"/>
        <end position="77"/>
    </location>
</feature>
<reference evidence="2" key="1">
    <citation type="submission" date="2021-01" db="EMBL/GenBank/DDBJ databases">
        <authorList>
            <consortium name="Genoscope - CEA"/>
            <person name="William W."/>
        </authorList>
    </citation>
    <scope>NUCLEOTIDE SEQUENCE</scope>
</reference>
<comment type="caution">
    <text evidence="2">The sequence shown here is derived from an EMBL/GenBank/DDBJ whole genome shotgun (WGS) entry which is preliminary data.</text>
</comment>
<proteinExistence type="predicted"/>
<evidence type="ECO:0000313" key="2">
    <source>
        <dbReference type="EMBL" id="CAD8051495.1"/>
    </source>
</evidence>
<feature type="compositionally biased region" description="Basic residues" evidence="1">
    <location>
        <begin position="57"/>
        <end position="77"/>
    </location>
</feature>
<evidence type="ECO:0000313" key="3">
    <source>
        <dbReference type="Proteomes" id="UP000688137"/>
    </source>
</evidence>
<protein>
    <submittedName>
        <fullName evidence="2">Uncharacterized protein</fullName>
    </submittedName>
</protein>
<accession>A0A8S1KCU8</accession>
<sequence length="77" mass="9082">MKPLSTRKQINNKNQEKMKLMVTKKKISKKSGPRITKTIKETIENAQMIQPSAGTRRLPRQNRRNKLARQNALRRRN</sequence>
<gene>
    <name evidence="2" type="ORF">PPRIM_AZ9-3.1.T0180125</name>
</gene>
<dbReference type="EMBL" id="CAJJDM010000014">
    <property type="protein sequence ID" value="CAD8051495.1"/>
    <property type="molecule type" value="Genomic_DNA"/>
</dbReference>
<dbReference type="OMA" id="IENAQMI"/>